<dbReference type="Proteomes" id="UP000435357">
    <property type="component" value="Unassembled WGS sequence"/>
</dbReference>
<dbReference type="EMBL" id="WACR01000002">
    <property type="protein sequence ID" value="KAB1065620.1"/>
    <property type="molecule type" value="Genomic_DNA"/>
</dbReference>
<evidence type="ECO:0000256" key="2">
    <source>
        <dbReference type="ARBA" id="ARBA00022475"/>
    </source>
</evidence>
<evidence type="ECO:0000256" key="10">
    <source>
        <dbReference type="ARBA" id="ARBA00023209"/>
    </source>
</evidence>
<organism evidence="15 16">
    <name type="scientific">Salibacter halophilus</name>
    <dbReference type="NCBI Taxonomy" id="1803916"/>
    <lineage>
        <taxon>Bacteria</taxon>
        <taxon>Pseudomonadati</taxon>
        <taxon>Bacteroidota</taxon>
        <taxon>Flavobacteriia</taxon>
        <taxon>Flavobacteriales</taxon>
        <taxon>Salibacteraceae</taxon>
        <taxon>Salibacter</taxon>
    </lineage>
</organism>
<evidence type="ECO:0000256" key="13">
    <source>
        <dbReference type="NCBIfam" id="TIGR04265"/>
    </source>
</evidence>
<dbReference type="InterPro" id="IPR022924">
    <property type="entry name" value="Cardiolipin_synthase"/>
</dbReference>
<feature type="transmembrane region" description="Helical" evidence="12">
    <location>
        <begin position="20"/>
        <end position="41"/>
    </location>
</feature>
<dbReference type="InterPro" id="IPR025202">
    <property type="entry name" value="PLD-like_dom"/>
</dbReference>
<dbReference type="HAMAP" id="MF_01916">
    <property type="entry name" value="Cardiolipin_synth_Cls"/>
    <property type="match status" value="1"/>
</dbReference>
<keyword evidence="4 12" id="KW-0808">Transferase</keyword>
<comment type="function">
    <text evidence="12">Catalyzes the reversible phosphatidyl group transfer from one phosphatidylglycerol molecule to another to form cardiolipin (CL) (diphosphatidylglycerol) and glycerol.</text>
</comment>
<keyword evidence="9 12" id="KW-0472">Membrane</keyword>
<dbReference type="GO" id="GO:0008808">
    <property type="term" value="F:cardiolipin synthase activity"/>
    <property type="evidence" value="ECO:0007669"/>
    <property type="project" value="UniProtKB-UniRule"/>
</dbReference>
<protein>
    <recommendedName>
        <fullName evidence="12 13">Cardiolipin synthase</fullName>
        <shortName evidence="12">CL synthase</shortName>
        <ecNumber evidence="12 13">2.7.8.-</ecNumber>
    </recommendedName>
</protein>
<dbReference type="InterPro" id="IPR027379">
    <property type="entry name" value="CLS_N"/>
</dbReference>
<evidence type="ECO:0000256" key="11">
    <source>
        <dbReference type="ARBA" id="ARBA00023264"/>
    </source>
</evidence>
<dbReference type="Pfam" id="PF13091">
    <property type="entry name" value="PLDc_2"/>
    <property type="match status" value="2"/>
</dbReference>
<keyword evidence="3 12" id="KW-0444">Lipid biosynthesis</keyword>
<accession>A0A6N6MA80</accession>
<evidence type="ECO:0000313" key="16">
    <source>
        <dbReference type="Proteomes" id="UP000435357"/>
    </source>
</evidence>
<reference evidence="15 16" key="1">
    <citation type="submission" date="2019-09" db="EMBL/GenBank/DDBJ databases">
        <title>Genomes of Cryomorphaceae.</title>
        <authorList>
            <person name="Bowman J.P."/>
        </authorList>
    </citation>
    <scope>NUCLEOTIDE SEQUENCE [LARGE SCALE GENOMIC DNA]</scope>
    <source>
        <strain evidence="15 16">KCTC 52047</strain>
    </source>
</reference>
<feature type="active site" evidence="12">
    <location>
        <position position="419"/>
    </location>
</feature>
<dbReference type="PANTHER" id="PTHR21248:SF22">
    <property type="entry name" value="PHOSPHOLIPASE D"/>
    <property type="match status" value="1"/>
</dbReference>
<keyword evidence="16" id="KW-1185">Reference proteome</keyword>
<evidence type="ECO:0000256" key="7">
    <source>
        <dbReference type="ARBA" id="ARBA00022989"/>
    </source>
</evidence>
<feature type="domain" description="PLD phosphodiesterase" evidence="14">
    <location>
        <begin position="414"/>
        <end position="441"/>
    </location>
</feature>
<dbReference type="Gene3D" id="3.30.870.10">
    <property type="entry name" value="Endonuclease Chain A"/>
    <property type="match status" value="2"/>
</dbReference>
<evidence type="ECO:0000256" key="9">
    <source>
        <dbReference type="ARBA" id="ARBA00023136"/>
    </source>
</evidence>
<sequence>MWQHHQRTDLLDNLTDIFDISFKVLTAIYYVVSIFTIFFILLDNKNPAKTVSYIVAIIALPFVGLIIYFLFGRNFRKDKIFSRKELFDDKKIKEWQRKHSNAFFESELIQEKLLPQSQKIARQLFFNSRAVLTTNNKVDFLINGERKYEALLEDIKNAENHIHLEYYIIEDGEHTGELFSALTDKAKEGVEVRMLFDSVGSSSLKSSTVRELRKHVVKVESFMPVFFPQFTSKINYRNHRKIVVIDGKTGYVGGINLSDRYLNVPGEKAKTYWRDSHFRIEGEAVVQLQIQFILNWNFASTEQLGHTNEYFPDQPQLETPKLVQIAASGPDSDWESIMLALFTAIASSSKYVYIQSPYFIPNSSMVNALIAAAQGGVDVRLMIPSSSDTKITQLAGFSYLRPLLEADVKIYLYTKGFLHAKTVVVDDQFTSVGTANMDIRSFYTNFEINAFIYDIETAKKAREIFEDDLKHSEMMNPERWKNRKLLYKILESFARLFSPLL</sequence>
<dbReference type="PANTHER" id="PTHR21248">
    <property type="entry name" value="CARDIOLIPIN SYNTHASE"/>
    <property type="match status" value="1"/>
</dbReference>
<dbReference type="SUPFAM" id="SSF56024">
    <property type="entry name" value="Phospholipase D/nuclease"/>
    <property type="match status" value="2"/>
</dbReference>
<evidence type="ECO:0000313" key="15">
    <source>
        <dbReference type="EMBL" id="KAB1065620.1"/>
    </source>
</evidence>
<keyword evidence="6" id="KW-0677">Repeat</keyword>
<dbReference type="AlphaFoldDB" id="A0A6N6MA80"/>
<keyword evidence="2 12" id="KW-1003">Cell membrane</keyword>
<feature type="active site" evidence="12">
    <location>
        <position position="426"/>
    </location>
</feature>
<dbReference type="SMART" id="SM00155">
    <property type="entry name" value="PLDc"/>
    <property type="match status" value="2"/>
</dbReference>
<feature type="active site" evidence="12">
    <location>
        <position position="246"/>
    </location>
</feature>
<keyword evidence="8 12" id="KW-0443">Lipid metabolism</keyword>
<dbReference type="PROSITE" id="PS50035">
    <property type="entry name" value="PLD"/>
    <property type="match status" value="2"/>
</dbReference>
<dbReference type="NCBIfam" id="TIGR04265">
    <property type="entry name" value="bac_cardiolipin"/>
    <property type="match status" value="1"/>
</dbReference>
<dbReference type="CDD" id="cd09112">
    <property type="entry name" value="PLDc_CLS_2"/>
    <property type="match status" value="1"/>
</dbReference>
<dbReference type="CDD" id="cd09110">
    <property type="entry name" value="PLDc_CLS_1"/>
    <property type="match status" value="1"/>
</dbReference>
<proteinExistence type="inferred from homology"/>
<dbReference type="InterPro" id="IPR001736">
    <property type="entry name" value="PLipase_D/transphosphatidylase"/>
</dbReference>
<keyword evidence="10 12" id="KW-0594">Phospholipid biosynthesis</keyword>
<feature type="active site" evidence="12">
    <location>
        <position position="241"/>
    </location>
</feature>
<comment type="similarity">
    <text evidence="12">Belongs to the phospholipase D family. Cardiolipin synthase subfamily.</text>
</comment>
<comment type="subcellular location">
    <subcellularLocation>
        <location evidence="1 12">Cell membrane</location>
        <topology evidence="1 12">Multi-pass membrane protein</topology>
    </subcellularLocation>
</comment>
<feature type="active site" evidence="12">
    <location>
        <position position="421"/>
    </location>
</feature>
<keyword evidence="5 12" id="KW-0812">Transmembrane</keyword>
<comment type="caution">
    <text evidence="15">The sequence shown here is derived from an EMBL/GenBank/DDBJ whole genome shotgun (WGS) entry which is preliminary data.</text>
</comment>
<evidence type="ECO:0000256" key="5">
    <source>
        <dbReference type="ARBA" id="ARBA00022692"/>
    </source>
</evidence>
<keyword evidence="7 12" id="KW-1133">Transmembrane helix</keyword>
<evidence type="ECO:0000256" key="6">
    <source>
        <dbReference type="ARBA" id="ARBA00022737"/>
    </source>
</evidence>
<evidence type="ECO:0000256" key="12">
    <source>
        <dbReference type="HAMAP-Rule" id="MF_01916"/>
    </source>
</evidence>
<dbReference type="InterPro" id="IPR030874">
    <property type="entry name" value="Cardiolipin_synth_Firmi"/>
</dbReference>
<dbReference type="GO" id="GO:0005886">
    <property type="term" value="C:plasma membrane"/>
    <property type="evidence" value="ECO:0007669"/>
    <property type="project" value="UniProtKB-SubCell"/>
</dbReference>
<evidence type="ECO:0000256" key="4">
    <source>
        <dbReference type="ARBA" id="ARBA00022679"/>
    </source>
</evidence>
<keyword evidence="11 12" id="KW-1208">Phospholipid metabolism</keyword>
<evidence type="ECO:0000256" key="8">
    <source>
        <dbReference type="ARBA" id="ARBA00023098"/>
    </source>
</evidence>
<feature type="domain" description="PLD phosphodiesterase" evidence="14">
    <location>
        <begin position="234"/>
        <end position="261"/>
    </location>
</feature>
<comment type="catalytic activity">
    <reaction evidence="12">
        <text>2 a 1,2-diacyl-sn-glycero-3-phospho-(1'-sn-glycerol) = a cardiolipin + glycerol</text>
        <dbReference type="Rhea" id="RHEA:31451"/>
        <dbReference type="ChEBI" id="CHEBI:17754"/>
        <dbReference type="ChEBI" id="CHEBI:62237"/>
        <dbReference type="ChEBI" id="CHEBI:64716"/>
    </reaction>
</comment>
<gene>
    <name evidence="15" type="primary">cls</name>
    <name evidence="15" type="ORF">F3059_02910</name>
</gene>
<evidence type="ECO:0000259" key="14">
    <source>
        <dbReference type="PROSITE" id="PS50035"/>
    </source>
</evidence>
<dbReference type="Pfam" id="PF13396">
    <property type="entry name" value="PLDc_N"/>
    <property type="match status" value="1"/>
</dbReference>
<name>A0A6N6MA80_9FLAO</name>
<dbReference type="OrthoDB" id="9762009at2"/>
<dbReference type="GO" id="GO:0032049">
    <property type="term" value="P:cardiolipin biosynthetic process"/>
    <property type="evidence" value="ECO:0007669"/>
    <property type="project" value="UniProtKB-UniRule"/>
</dbReference>
<feature type="active site" evidence="12">
    <location>
        <position position="239"/>
    </location>
</feature>
<evidence type="ECO:0000256" key="3">
    <source>
        <dbReference type="ARBA" id="ARBA00022516"/>
    </source>
</evidence>
<feature type="transmembrane region" description="Helical" evidence="12">
    <location>
        <begin position="53"/>
        <end position="71"/>
    </location>
</feature>
<dbReference type="EC" id="2.7.8.-" evidence="12 13"/>
<evidence type="ECO:0000256" key="1">
    <source>
        <dbReference type="ARBA" id="ARBA00004651"/>
    </source>
</evidence>